<evidence type="ECO:0000313" key="8">
    <source>
        <dbReference type="Proteomes" id="UP000263753"/>
    </source>
</evidence>
<accession>A0A3B7M3S6</accession>
<keyword evidence="7" id="KW-0255">Endonuclease</keyword>
<feature type="region of interest" description="Disordered" evidence="5">
    <location>
        <begin position="1"/>
        <end position="38"/>
    </location>
</feature>
<feature type="domain" description="HNH nuclease" evidence="6">
    <location>
        <begin position="40"/>
        <end position="91"/>
    </location>
</feature>
<dbReference type="Gene3D" id="1.10.30.50">
    <property type="match status" value="1"/>
</dbReference>
<evidence type="ECO:0000256" key="4">
    <source>
        <dbReference type="ARBA" id="ARBA00040194"/>
    </source>
</evidence>
<evidence type="ECO:0000259" key="6">
    <source>
        <dbReference type="SMART" id="SM00507"/>
    </source>
</evidence>
<dbReference type="CDD" id="cd00085">
    <property type="entry name" value="HNHc"/>
    <property type="match status" value="1"/>
</dbReference>
<feature type="compositionally biased region" description="Polar residues" evidence="5">
    <location>
        <begin position="11"/>
        <end position="20"/>
    </location>
</feature>
<sequence length="104" mass="11894">MPKLGKLGSSRLPTLQSNHRTLPKPEPAYGQGRGGRPWRRLKQQVHERDEWECQQCGRITMELQCDHIVNKAQGGTDDLNNLQSLCTECHDRKTQQESKQGMRG</sequence>
<evidence type="ECO:0000256" key="1">
    <source>
        <dbReference type="ARBA" id="ARBA00022722"/>
    </source>
</evidence>
<dbReference type="GO" id="GO:0004519">
    <property type="term" value="F:endonuclease activity"/>
    <property type="evidence" value="ECO:0007669"/>
    <property type="project" value="UniProtKB-KW"/>
</dbReference>
<comment type="similarity">
    <text evidence="3">Belongs to the HNH nuclease family.</text>
</comment>
<dbReference type="EMBL" id="CP032134">
    <property type="protein sequence ID" value="AXY57283.1"/>
    <property type="molecule type" value="Genomic_DNA"/>
</dbReference>
<dbReference type="SMART" id="SM00507">
    <property type="entry name" value="HNHc"/>
    <property type="match status" value="1"/>
</dbReference>
<dbReference type="GO" id="GO:0003676">
    <property type="term" value="F:nucleic acid binding"/>
    <property type="evidence" value="ECO:0007669"/>
    <property type="project" value="InterPro"/>
</dbReference>
<name>A0A3B7M3S6_9GAMM</name>
<dbReference type="Proteomes" id="UP000263753">
    <property type="component" value="Chromosome"/>
</dbReference>
<keyword evidence="1" id="KW-0540">Nuclease</keyword>
<dbReference type="PANTHER" id="PTHR41286">
    <property type="entry name" value="HNH NUCLEASE YAJD-RELATED"/>
    <property type="match status" value="1"/>
</dbReference>
<reference evidence="8" key="1">
    <citation type="submission" date="2018-09" db="EMBL/GenBank/DDBJ databases">
        <title>The complete genome of Acinetobacter sp. strain WCHAc010005.</title>
        <authorList>
            <person name="Hu Y."/>
            <person name="Long H."/>
            <person name="Feng Y."/>
            <person name="Zong Z."/>
        </authorList>
    </citation>
    <scope>NUCLEOTIDE SEQUENCE [LARGE SCALE GENOMIC DNA]</scope>
    <source>
        <strain evidence="8">WCHAc010005</strain>
    </source>
</reference>
<evidence type="ECO:0000256" key="3">
    <source>
        <dbReference type="ARBA" id="ARBA00038412"/>
    </source>
</evidence>
<dbReference type="PANTHER" id="PTHR41286:SF1">
    <property type="entry name" value="HNH NUCLEASE YAJD-RELATED"/>
    <property type="match status" value="1"/>
</dbReference>
<evidence type="ECO:0000256" key="5">
    <source>
        <dbReference type="SAM" id="MobiDB-lite"/>
    </source>
</evidence>
<dbReference type="RefSeq" id="WP_087511767.1">
    <property type="nucleotide sequence ID" value="NZ_CP032134.1"/>
</dbReference>
<evidence type="ECO:0000313" key="7">
    <source>
        <dbReference type="EMBL" id="AXY57283.1"/>
    </source>
</evidence>
<keyword evidence="2" id="KW-0378">Hydrolase</keyword>
<dbReference type="AlphaFoldDB" id="A0A3B7M3S6"/>
<dbReference type="InterPro" id="IPR003615">
    <property type="entry name" value="HNH_nuc"/>
</dbReference>
<proteinExistence type="inferred from homology"/>
<evidence type="ECO:0000256" key="2">
    <source>
        <dbReference type="ARBA" id="ARBA00022801"/>
    </source>
</evidence>
<dbReference type="GO" id="GO:0016787">
    <property type="term" value="F:hydrolase activity"/>
    <property type="evidence" value="ECO:0007669"/>
    <property type="project" value="UniProtKB-KW"/>
</dbReference>
<dbReference type="InterPro" id="IPR002711">
    <property type="entry name" value="HNH"/>
</dbReference>
<dbReference type="GO" id="GO:0005829">
    <property type="term" value="C:cytosol"/>
    <property type="evidence" value="ECO:0007669"/>
    <property type="project" value="TreeGrafter"/>
</dbReference>
<dbReference type="Pfam" id="PF01844">
    <property type="entry name" value="HNH"/>
    <property type="match status" value="1"/>
</dbReference>
<protein>
    <recommendedName>
        <fullName evidence="4">Putative HNH nuclease YajD</fullName>
    </recommendedName>
</protein>
<dbReference type="KEGG" id="achi:CDG60_12325"/>
<organism evidence="7 8">
    <name type="scientific">Acinetobacter chinensis</name>
    <dbReference type="NCBI Taxonomy" id="2004650"/>
    <lineage>
        <taxon>Bacteria</taxon>
        <taxon>Pseudomonadati</taxon>
        <taxon>Pseudomonadota</taxon>
        <taxon>Gammaproteobacteria</taxon>
        <taxon>Moraxellales</taxon>
        <taxon>Moraxellaceae</taxon>
        <taxon>Acinetobacter</taxon>
    </lineage>
</organism>
<dbReference type="GO" id="GO:0008270">
    <property type="term" value="F:zinc ion binding"/>
    <property type="evidence" value="ECO:0007669"/>
    <property type="project" value="InterPro"/>
</dbReference>
<gene>
    <name evidence="7" type="ORF">CDG60_12325</name>
</gene>